<dbReference type="EMBL" id="MUJK01000016">
    <property type="protein sequence ID" value="POF39029.1"/>
    <property type="molecule type" value="Genomic_DNA"/>
</dbReference>
<dbReference type="Proteomes" id="UP000237440">
    <property type="component" value="Unassembled WGS sequence"/>
</dbReference>
<gene>
    <name evidence="1" type="ORF">B0D71_28490</name>
</gene>
<sequence length="65" mass="7208">MVVNDNAPNLTPRGALWLIASKLAPTKEEVIQGLLQDLSKVFIKSTAIWTRRAHLKSATPTRQPD</sequence>
<name>A0A2S3VH87_9PSED</name>
<reference evidence="2" key="1">
    <citation type="submission" date="2017-02" db="EMBL/GenBank/DDBJ databases">
        <authorList>
            <person name="Furmanczyk E.M."/>
        </authorList>
    </citation>
    <scope>NUCLEOTIDE SEQUENCE [LARGE SCALE GENOMIC DNA]</scope>
    <source>
        <strain evidence="2">AP3_22</strain>
    </source>
</reference>
<evidence type="ECO:0000313" key="2">
    <source>
        <dbReference type="Proteomes" id="UP000237440"/>
    </source>
</evidence>
<keyword evidence="2" id="KW-1185">Reference proteome</keyword>
<organism evidence="1 2">
    <name type="scientific">Pseudomonas laurylsulfativorans</name>
    <dbReference type="NCBI Taxonomy" id="1943631"/>
    <lineage>
        <taxon>Bacteria</taxon>
        <taxon>Pseudomonadati</taxon>
        <taxon>Pseudomonadota</taxon>
        <taxon>Gammaproteobacteria</taxon>
        <taxon>Pseudomonadales</taxon>
        <taxon>Pseudomonadaceae</taxon>
        <taxon>Pseudomonas</taxon>
    </lineage>
</organism>
<evidence type="ECO:0000313" key="1">
    <source>
        <dbReference type="EMBL" id="POF39029.1"/>
    </source>
</evidence>
<protein>
    <submittedName>
        <fullName evidence="1">Uncharacterized protein</fullName>
    </submittedName>
</protein>
<accession>A0A2S3VH87</accession>
<dbReference type="AlphaFoldDB" id="A0A2S3VH87"/>
<proteinExistence type="predicted"/>
<comment type="caution">
    <text evidence="1">The sequence shown here is derived from an EMBL/GenBank/DDBJ whole genome shotgun (WGS) entry which is preliminary data.</text>
</comment>